<keyword evidence="1" id="KW-0812">Transmembrane</keyword>
<feature type="transmembrane region" description="Helical" evidence="1">
    <location>
        <begin position="83"/>
        <end position="107"/>
    </location>
</feature>
<keyword evidence="1" id="KW-1133">Transmembrane helix</keyword>
<gene>
    <name evidence="2" type="ORF">HINF_LOCUS42960</name>
</gene>
<keyword evidence="1" id="KW-0472">Membrane</keyword>
<protein>
    <submittedName>
        <fullName evidence="2">Hypothetical_protein</fullName>
    </submittedName>
</protein>
<dbReference type="EMBL" id="CAXDID020000177">
    <property type="protein sequence ID" value="CAL6048998.1"/>
    <property type="molecule type" value="Genomic_DNA"/>
</dbReference>
<name>A0ABP1JXH6_9EUKA</name>
<dbReference type="Proteomes" id="UP001642409">
    <property type="component" value="Unassembled WGS sequence"/>
</dbReference>
<feature type="transmembrane region" description="Helical" evidence="1">
    <location>
        <begin position="12"/>
        <end position="33"/>
    </location>
</feature>
<feature type="transmembrane region" description="Helical" evidence="1">
    <location>
        <begin position="119"/>
        <end position="142"/>
    </location>
</feature>
<accession>A0ABP1JXH6</accession>
<evidence type="ECO:0000313" key="3">
    <source>
        <dbReference type="Proteomes" id="UP001642409"/>
    </source>
</evidence>
<proteinExistence type="predicted"/>
<keyword evidence="3" id="KW-1185">Reference proteome</keyword>
<organism evidence="2 3">
    <name type="scientific">Hexamita inflata</name>
    <dbReference type="NCBI Taxonomy" id="28002"/>
    <lineage>
        <taxon>Eukaryota</taxon>
        <taxon>Metamonada</taxon>
        <taxon>Diplomonadida</taxon>
        <taxon>Hexamitidae</taxon>
        <taxon>Hexamitinae</taxon>
        <taxon>Hexamita</taxon>
    </lineage>
</organism>
<feature type="transmembrane region" description="Helical" evidence="1">
    <location>
        <begin position="154"/>
        <end position="172"/>
    </location>
</feature>
<evidence type="ECO:0000313" key="2">
    <source>
        <dbReference type="EMBL" id="CAL6048998.1"/>
    </source>
</evidence>
<feature type="transmembrane region" description="Helical" evidence="1">
    <location>
        <begin position="193"/>
        <end position="211"/>
    </location>
</feature>
<reference evidence="2 3" key="1">
    <citation type="submission" date="2024-07" db="EMBL/GenBank/DDBJ databases">
        <authorList>
            <person name="Akdeniz Z."/>
        </authorList>
    </citation>
    <scope>NUCLEOTIDE SEQUENCE [LARGE SCALE GENOMIC DNA]</scope>
</reference>
<feature type="transmembrane region" description="Helical" evidence="1">
    <location>
        <begin position="54"/>
        <end position="71"/>
    </location>
</feature>
<comment type="caution">
    <text evidence="2">The sequence shown here is derived from an EMBL/GenBank/DDBJ whole genome shotgun (WGS) entry which is preliminary data.</text>
</comment>
<evidence type="ECO:0000256" key="1">
    <source>
        <dbReference type="SAM" id="Phobius"/>
    </source>
</evidence>
<sequence length="275" mass="32162">MYIENTDIALMLQIILTIIQAIIWGYFLIIFCIKNQQRKTLIYAKTILYYSSRLLSILSRNIGTILNIYSVSNIKIFQKFDLFISQVFGKALPSLFIFTSITYPLYLMRNPMKAKKHQWTSNFCGTVLIVLEFCIFLTAVITDIPQWVSTSFDYINTVIILITMLFYLFTVNGQITKMQTQQNNNNIRNSVRVIQFMFVFYLVSSIADIFSEAYFNHLEFFEINTISVVQTVIFQYLYQILYDLLRAALFVPPKQVFQSLHEVEAPNDSIVESYN</sequence>